<reference evidence="2" key="1">
    <citation type="submission" date="2013-12" db="EMBL/GenBank/DDBJ databases">
        <authorList>
            <person name="Aslett M."/>
        </authorList>
    </citation>
    <scope>NUCLEOTIDE SEQUENCE [LARGE SCALE GENOMIC DNA]</scope>
    <source>
        <strain evidence="2">Lindley</strain>
    </source>
</reference>
<feature type="compositionally biased region" description="Low complexity" evidence="1">
    <location>
        <begin position="18"/>
        <end position="31"/>
    </location>
</feature>
<accession>A0A183BUJ2</accession>
<evidence type="ECO:0000313" key="2">
    <source>
        <dbReference type="Proteomes" id="UP000050741"/>
    </source>
</evidence>
<reference evidence="2" key="2">
    <citation type="submission" date="2014-05" db="EMBL/GenBank/DDBJ databases">
        <title>The genome and life-stage specific transcriptomes of Globodera pallida elucidate key aspects of plant parasitism by a cyst nematode.</title>
        <authorList>
            <person name="Cotton J.A."/>
            <person name="Lilley C.J."/>
            <person name="Jones L.M."/>
            <person name="Kikuchi T."/>
            <person name="Reid A.J."/>
            <person name="Thorpe P."/>
            <person name="Tsai I.J."/>
            <person name="Beasley H."/>
            <person name="Blok V."/>
            <person name="Cock P.J.A."/>
            <person name="Van den Akker S.E."/>
            <person name="Holroyd N."/>
            <person name="Hunt M."/>
            <person name="Mantelin S."/>
            <person name="Naghra H."/>
            <person name="Pain A."/>
            <person name="Palomares-Rius J.E."/>
            <person name="Zarowiecki M."/>
            <person name="Berriman M."/>
            <person name="Jones J.T."/>
            <person name="Urwin P.E."/>
        </authorList>
    </citation>
    <scope>NUCLEOTIDE SEQUENCE [LARGE SCALE GENOMIC DNA]</scope>
    <source>
        <strain evidence="2">Lindley</strain>
    </source>
</reference>
<dbReference type="WBParaSite" id="GPLIN_000427800">
    <property type="protein sequence ID" value="GPLIN_000427800"/>
    <property type="gene ID" value="GPLIN_000427800"/>
</dbReference>
<reference evidence="3" key="3">
    <citation type="submission" date="2016-06" db="UniProtKB">
        <authorList>
            <consortium name="WormBaseParasite"/>
        </authorList>
    </citation>
    <scope>IDENTIFICATION</scope>
</reference>
<feature type="region of interest" description="Disordered" evidence="1">
    <location>
        <begin position="1"/>
        <end position="66"/>
    </location>
</feature>
<name>A0A183BUJ2_GLOPA</name>
<dbReference type="Proteomes" id="UP000050741">
    <property type="component" value="Unassembled WGS sequence"/>
</dbReference>
<sequence length="220" mass="24217">MQNFTHTTEKKGKEEEVNVGGQAEQQQQTGQQRHKAEQNGGTADDLALPRGKKCPGKQQQHQRQLKKQLITVHPNRSFPNVAGFDTLADTSSDDCLPFNFKNNLRPARISTMVTDVHNVNDESPLDFSKSGQQQHKTAATMGPKSVIISTTHNAQANLNLAPSDSVVGELFIKADCQTQQKKQPPPSSDCSTSAVGDRWTPVVLCDQIMINEMICCAEMF</sequence>
<evidence type="ECO:0000256" key="1">
    <source>
        <dbReference type="SAM" id="MobiDB-lite"/>
    </source>
</evidence>
<proteinExistence type="predicted"/>
<organism evidence="2 3">
    <name type="scientific">Globodera pallida</name>
    <name type="common">Potato cyst nematode worm</name>
    <name type="synonym">Heterodera pallida</name>
    <dbReference type="NCBI Taxonomy" id="36090"/>
    <lineage>
        <taxon>Eukaryota</taxon>
        <taxon>Metazoa</taxon>
        <taxon>Ecdysozoa</taxon>
        <taxon>Nematoda</taxon>
        <taxon>Chromadorea</taxon>
        <taxon>Rhabditida</taxon>
        <taxon>Tylenchina</taxon>
        <taxon>Tylenchomorpha</taxon>
        <taxon>Tylenchoidea</taxon>
        <taxon>Heteroderidae</taxon>
        <taxon>Heteroderinae</taxon>
        <taxon>Globodera</taxon>
    </lineage>
</organism>
<dbReference type="AlphaFoldDB" id="A0A183BUJ2"/>
<evidence type="ECO:0000313" key="3">
    <source>
        <dbReference type="WBParaSite" id="GPLIN_000427800"/>
    </source>
</evidence>
<protein>
    <submittedName>
        <fullName evidence="3">Uncharacterized protein</fullName>
    </submittedName>
</protein>
<keyword evidence="2" id="KW-1185">Reference proteome</keyword>
<feature type="compositionally biased region" description="Basic and acidic residues" evidence="1">
    <location>
        <begin position="7"/>
        <end position="16"/>
    </location>
</feature>